<dbReference type="Gene3D" id="3.20.20.140">
    <property type="entry name" value="Metal-dependent hydrolases"/>
    <property type="match status" value="1"/>
</dbReference>
<evidence type="ECO:0000313" key="2">
    <source>
        <dbReference type="Proteomes" id="UP000005974"/>
    </source>
</evidence>
<dbReference type="InterPro" id="IPR032466">
    <property type="entry name" value="Metal_Hydrolase"/>
</dbReference>
<dbReference type="SUPFAM" id="SSF51556">
    <property type="entry name" value="Metallo-dependent hydrolases"/>
    <property type="match status" value="1"/>
</dbReference>
<dbReference type="AlphaFoldDB" id="I8VSD2"/>
<evidence type="ECO:0000313" key="1">
    <source>
        <dbReference type="EMBL" id="EIY28287.1"/>
    </source>
</evidence>
<protein>
    <submittedName>
        <fullName evidence="1">Uncharacterized protein</fullName>
    </submittedName>
</protein>
<dbReference type="Proteomes" id="UP000005974">
    <property type="component" value="Unassembled WGS sequence"/>
</dbReference>
<reference evidence="1 2" key="1">
    <citation type="submission" date="2012-02" db="EMBL/GenBank/DDBJ databases">
        <title>The Genome Sequence of Bacteroides dorei CL02T12C06.</title>
        <authorList>
            <consortium name="The Broad Institute Genome Sequencing Platform"/>
            <person name="Earl A."/>
            <person name="Ward D."/>
            <person name="Feldgarden M."/>
            <person name="Gevers D."/>
            <person name="Zitomersky N.L."/>
            <person name="Coyne M.J."/>
            <person name="Comstock L.E."/>
            <person name="Young S.K."/>
            <person name="Zeng Q."/>
            <person name="Gargeya S."/>
            <person name="Fitzgerald M."/>
            <person name="Haas B."/>
            <person name="Abouelleil A."/>
            <person name="Alvarado L."/>
            <person name="Arachchi H.M."/>
            <person name="Berlin A."/>
            <person name="Chapman S.B."/>
            <person name="Gearin G."/>
            <person name="Goldberg J."/>
            <person name="Griggs A."/>
            <person name="Gujja S."/>
            <person name="Hansen M."/>
            <person name="Heiman D."/>
            <person name="Howarth C."/>
            <person name="Larimer J."/>
            <person name="Lui A."/>
            <person name="MacDonald P.J.P."/>
            <person name="McCowen C."/>
            <person name="Montmayeur A."/>
            <person name="Murphy C."/>
            <person name="Neiman D."/>
            <person name="Pearson M."/>
            <person name="Priest M."/>
            <person name="Roberts A."/>
            <person name="Saif S."/>
            <person name="Shea T."/>
            <person name="Sisk P."/>
            <person name="Stolte C."/>
            <person name="Sykes S."/>
            <person name="Wortman J."/>
            <person name="Nusbaum C."/>
            <person name="Birren B."/>
        </authorList>
    </citation>
    <scope>NUCLEOTIDE SEQUENCE [LARGE SCALE GENOMIC DNA]</scope>
    <source>
        <strain evidence="1 2">CL02T12C06</strain>
    </source>
</reference>
<proteinExistence type="predicted"/>
<name>I8VSD2_9BACT</name>
<dbReference type="PATRIC" id="fig|997876.3.peg.4336"/>
<keyword evidence="2" id="KW-1185">Reference proteome</keyword>
<dbReference type="EMBL" id="AGXJ01000079">
    <property type="protein sequence ID" value="EIY28287.1"/>
    <property type="molecule type" value="Genomic_DNA"/>
</dbReference>
<sequence length="147" mass="17188">MPTSIFGSGRIRKWMACLFVHYSTGVPSLWEKNGRWFRLYDRRTKQSGSFLSNMDYAQVSAAVVTQEFIDGIQNGYLAEVARKYPDRFFVCSMCEYIVLSWNKIIPANHTNQVLSTKGIRYPRFMQCLACRLQSSNLLYETRYLPER</sequence>
<gene>
    <name evidence="1" type="ORF">HMPREF1064_04145</name>
</gene>
<comment type="caution">
    <text evidence="1">The sequence shown here is derived from an EMBL/GenBank/DDBJ whole genome shotgun (WGS) entry which is preliminary data.</text>
</comment>
<accession>I8VSD2</accession>
<organism evidence="1 2">
    <name type="scientific">Phocaeicola dorei CL02T12C06</name>
    <dbReference type="NCBI Taxonomy" id="997876"/>
    <lineage>
        <taxon>Bacteria</taxon>
        <taxon>Pseudomonadati</taxon>
        <taxon>Bacteroidota</taxon>
        <taxon>Bacteroidia</taxon>
        <taxon>Bacteroidales</taxon>
        <taxon>Bacteroidaceae</taxon>
        <taxon>Phocaeicola</taxon>
    </lineage>
</organism>
<dbReference type="HOGENOM" id="CLU_1764322_0_0_10"/>